<evidence type="ECO:0000256" key="1">
    <source>
        <dbReference type="SAM" id="Phobius"/>
    </source>
</evidence>
<name>A0A1H9PDM2_9STRE</name>
<keyword evidence="1" id="KW-0472">Membrane</keyword>
<feature type="transmembrane region" description="Helical" evidence="1">
    <location>
        <begin position="156"/>
        <end position="178"/>
    </location>
</feature>
<keyword evidence="1" id="KW-1133">Transmembrane helix</keyword>
<gene>
    <name evidence="2" type="ORF">SAMN04487840_10473</name>
</gene>
<organism evidence="2 3">
    <name type="scientific">Streptococcus gallolyticus</name>
    <dbReference type="NCBI Taxonomy" id="315405"/>
    <lineage>
        <taxon>Bacteria</taxon>
        <taxon>Bacillati</taxon>
        <taxon>Bacillota</taxon>
        <taxon>Bacilli</taxon>
        <taxon>Lactobacillales</taxon>
        <taxon>Streptococcaceae</taxon>
        <taxon>Streptococcus</taxon>
    </lineage>
</organism>
<evidence type="ECO:0000313" key="3">
    <source>
        <dbReference type="Proteomes" id="UP000182712"/>
    </source>
</evidence>
<evidence type="ECO:0000313" key="2">
    <source>
        <dbReference type="EMBL" id="SER45909.1"/>
    </source>
</evidence>
<feature type="transmembrane region" description="Helical" evidence="1">
    <location>
        <begin position="125"/>
        <end position="150"/>
    </location>
</feature>
<proteinExistence type="predicted"/>
<dbReference type="Proteomes" id="UP000182712">
    <property type="component" value="Unassembled WGS sequence"/>
</dbReference>
<dbReference type="AlphaFoldDB" id="A0A1H9PDM2"/>
<keyword evidence="1" id="KW-0812">Transmembrane</keyword>
<reference evidence="2 3" key="1">
    <citation type="submission" date="2016-10" db="EMBL/GenBank/DDBJ databases">
        <authorList>
            <person name="de Groot N.N."/>
        </authorList>
    </citation>
    <scope>NUCLEOTIDE SEQUENCE [LARGE SCALE GENOMIC DNA]</scope>
    <source>
        <strain evidence="2 3">VTM2R47</strain>
    </source>
</reference>
<dbReference type="EMBL" id="FOGM01000004">
    <property type="protein sequence ID" value="SER45909.1"/>
    <property type="molecule type" value="Genomic_DNA"/>
</dbReference>
<accession>A0A1H9PDM2</accession>
<sequence>MVYNIRMNFNYKRRFRTGNYLLELWTYLYFTNDRSVDEVLASSRLLAFKFFRRLLRNKFITYSWFQKARFKREQITVSEIGIVKDSLHKMSTSELEDLHYFIKVPVSNDVILDSLKNTFSVVKNLVPIILTIVTGVLGSDFLGSLLNTVMENSNNILQITIIIIGYYCMYLMYKTLIVEVLSTTMKKREINRILPLLVNDILKERKQMKP</sequence>
<dbReference type="RefSeq" id="WP_141768251.1">
    <property type="nucleotide sequence ID" value="NZ_FOGM01000004.1"/>
</dbReference>
<protein>
    <submittedName>
        <fullName evidence="2">Uncharacterized protein</fullName>
    </submittedName>
</protein>